<evidence type="ECO:0000256" key="1">
    <source>
        <dbReference type="SAM" id="MobiDB-lite"/>
    </source>
</evidence>
<evidence type="ECO:0000313" key="2">
    <source>
        <dbReference type="EMBL" id="MCI48789.1"/>
    </source>
</evidence>
<protein>
    <submittedName>
        <fullName evidence="2">FAR1-related protein</fullName>
    </submittedName>
</protein>
<feature type="region of interest" description="Disordered" evidence="1">
    <location>
        <begin position="1"/>
        <end position="20"/>
    </location>
</feature>
<proteinExistence type="predicted"/>
<organism evidence="2 3">
    <name type="scientific">Trifolium medium</name>
    <dbReference type="NCBI Taxonomy" id="97028"/>
    <lineage>
        <taxon>Eukaryota</taxon>
        <taxon>Viridiplantae</taxon>
        <taxon>Streptophyta</taxon>
        <taxon>Embryophyta</taxon>
        <taxon>Tracheophyta</taxon>
        <taxon>Spermatophyta</taxon>
        <taxon>Magnoliopsida</taxon>
        <taxon>eudicotyledons</taxon>
        <taxon>Gunneridae</taxon>
        <taxon>Pentapetalae</taxon>
        <taxon>rosids</taxon>
        <taxon>fabids</taxon>
        <taxon>Fabales</taxon>
        <taxon>Fabaceae</taxon>
        <taxon>Papilionoideae</taxon>
        <taxon>50 kb inversion clade</taxon>
        <taxon>NPAAA clade</taxon>
        <taxon>Hologalegina</taxon>
        <taxon>IRL clade</taxon>
        <taxon>Trifolieae</taxon>
        <taxon>Trifolium</taxon>
    </lineage>
</organism>
<dbReference type="Proteomes" id="UP000265520">
    <property type="component" value="Unassembled WGS sequence"/>
</dbReference>
<evidence type="ECO:0000313" key="3">
    <source>
        <dbReference type="Proteomes" id="UP000265520"/>
    </source>
</evidence>
<name>A0A392SJG1_9FABA</name>
<comment type="caution">
    <text evidence="2">The sequence shown here is derived from an EMBL/GenBank/DDBJ whole genome shotgun (WGS) entry which is preliminary data.</text>
</comment>
<dbReference type="AlphaFoldDB" id="A0A392SJG1"/>
<reference evidence="2 3" key="1">
    <citation type="journal article" date="2018" name="Front. Plant Sci.">
        <title>Red Clover (Trifolium pratense) and Zigzag Clover (T. medium) - A Picture of Genomic Similarities and Differences.</title>
        <authorList>
            <person name="Dluhosova J."/>
            <person name="Istvanek J."/>
            <person name="Nedelnik J."/>
            <person name="Repkova J."/>
        </authorList>
    </citation>
    <scope>NUCLEOTIDE SEQUENCE [LARGE SCALE GENOMIC DNA]</scope>
    <source>
        <strain evidence="3">cv. 10/8</strain>
        <tissue evidence="2">Leaf</tissue>
    </source>
</reference>
<sequence length="90" mass="9987">MNDSNAIEEPKVAEQRDVDATPADESRNVVVLKIDFRIQFTTGKKFDERGQMHTWVSDLAYSLGFVSVIAKSDNAGNGRKGYVHIGCQRG</sequence>
<dbReference type="EMBL" id="LXQA010391537">
    <property type="protein sequence ID" value="MCI48789.1"/>
    <property type="molecule type" value="Genomic_DNA"/>
</dbReference>
<feature type="non-terminal residue" evidence="2">
    <location>
        <position position="90"/>
    </location>
</feature>
<accession>A0A392SJG1</accession>
<keyword evidence="3" id="KW-1185">Reference proteome</keyword>
<feature type="compositionally biased region" description="Basic and acidic residues" evidence="1">
    <location>
        <begin position="8"/>
        <end position="20"/>
    </location>
</feature>